<proteinExistence type="predicted"/>
<comment type="caution">
    <text evidence="1">The sequence shown here is derived from an EMBL/GenBank/DDBJ whole genome shotgun (WGS) entry which is preliminary data.</text>
</comment>
<name>A0A2V4NCW4_9RHOB</name>
<gene>
    <name evidence="1" type="ORF">DI396_08380</name>
</gene>
<accession>A0A2V4NCW4</accession>
<dbReference type="AlphaFoldDB" id="A0A2V4NCW4"/>
<reference evidence="1 2" key="1">
    <citation type="submission" date="2018-05" db="EMBL/GenBank/DDBJ databases">
        <title>Oceanovita maritima gen. nov., sp. nov., a marine bacterium in the family Rhodobacteraceae isolated from surface seawater of Lundu port Xiamen, China.</title>
        <authorList>
            <person name="Hetharua B.H."/>
            <person name="Min D."/>
            <person name="Liao H."/>
            <person name="Tian Y."/>
        </authorList>
    </citation>
    <scope>NUCLEOTIDE SEQUENCE [LARGE SCALE GENOMIC DNA]</scope>
    <source>
        <strain evidence="1 2">FSX-11</strain>
    </source>
</reference>
<dbReference type="OrthoDB" id="9786302at2"/>
<keyword evidence="2" id="KW-1185">Reference proteome</keyword>
<protein>
    <submittedName>
        <fullName evidence="1">Uncharacterized protein</fullName>
    </submittedName>
</protein>
<organism evidence="1 2">
    <name type="scientific">Litorivita pollutaquae</name>
    <dbReference type="NCBI Taxonomy" id="2200892"/>
    <lineage>
        <taxon>Bacteria</taxon>
        <taxon>Pseudomonadati</taxon>
        <taxon>Pseudomonadota</taxon>
        <taxon>Alphaproteobacteria</taxon>
        <taxon>Rhodobacterales</taxon>
        <taxon>Paracoccaceae</taxon>
        <taxon>Litorivita</taxon>
    </lineage>
</organism>
<evidence type="ECO:0000313" key="2">
    <source>
        <dbReference type="Proteomes" id="UP000248012"/>
    </source>
</evidence>
<dbReference type="EMBL" id="QFVT01000004">
    <property type="protein sequence ID" value="PYC48073.1"/>
    <property type="molecule type" value="Genomic_DNA"/>
</dbReference>
<evidence type="ECO:0000313" key="1">
    <source>
        <dbReference type="EMBL" id="PYC48073.1"/>
    </source>
</evidence>
<dbReference type="Proteomes" id="UP000248012">
    <property type="component" value="Unassembled WGS sequence"/>
</dbReference>
<sequence>MLPGADGGSTGTSPAHVTSIFTSHYVRHFYVAAEGTFQLWFARGRPAFIGLASIFWLMIAKSDLTF</sequence>